<evidence type="ECO:0000313" key="3">
    <source>
        <dbReference type="Proteomes" id="UP001319121"/>
    </source>
</evidence>
<accession>A0AAN1SZX2</accession>
<feature type="domain" description="BIG2" evidence="1">
    <location>
        <begin position="32"/>
        <end position="107"/>
    </location>
</feature>
<keyword evidence="3" id="KW-1185">Reference proteome</keyword>
<evidence type="ECO:0000313" key="2">
    <source>
        <dbReference type="EMBL" id="BBI99721.1"/>
    </source>
</evidence>
<dbReference type="EMBL" id="AP019536">
    <property type="protein sequence ID" value="BBI99721.1"/>
    <property type="molecule type" value="Genomic_DNA"/>
</dbReference>
<dbReference type="KEGG" id="fku:FGKAn22_14140"/>
<reference evidence="2 3" key="1">
    <citation type="submission" date="2019-03" db="EMBL/GenBank/DDBJ databases">
        <title>Complete genome sequence of Ferrigenium kumadai strain An22, a microaerophilic iron-oxidizing bacterium isolated from a paddy field soil.</title>
        <authorList>
            <person name="Watanabe T."/>
            <person name="Asakawa S."/>
        </authorList>
    </citation>
    <scope>NUCLEOTIDE SEQUENCE [LARGE SCALE GENOMIC DNA]</scope>
    <source>
        <strain evidence="2 3">An22</strain>
    </source>
</reference>
<dbReference type="InterPro" id="IPR003343">
    <property type="entry name" value="Big_2"/>
</dbReference>
<dbReference type="InterPro" id="IPR008964">
    <property type="entry name" value="Invasin/intimin_cell_adhesion"/>
</dbReference>
<dbReference type="SUPFAM" id="SSF49373">
    <property type="entry name" value="Invasin/intimin cell-adhesion fragments"/>
    <property type="match status" value="1"/>
</dbReference>
<dbReference type="RefSeq" id="WP_212784950.1">
    <property type="nucleotide sequence ID" value="NZ_AP019536.1"/>
</dbReference>
<evidence type="ECO:0000259" key="1">
    <source>
        <dbReference type="SMART" id="SM00635"/>
    </source>
</evidence>
<name>A0AAN1SZX2_9PROT</name>
<protein>
    <recommendedName>
        <fullName evidence="1">BIG2 domain-containing protein</fullName>
    </recommendedName>
</protein>
<proteinExistence type="predicted"/>
<dbReference type="AlphaFoldDB" id="A0AAN1SZX2"/>
<organism evidence="2 3">
    <name type="scientific">Ferrigenium kumadai</name>
    <dbReference type="NCBI Taxonomy" id="1682490"/>
    <lineage>
        <taxon>Bacteria</taxon>
        <taxon>Pseudomonadati</taxon>
        <taxon>Pseudomonadota</taxon>
        <taxon>Betaproteobacteria</taxon>
        <taxon>Nitrosomonadales</taxon>
        <taxon>Gallionellaceae</taxon>
        <taxon>Ferrigenium</taxon>
    </lineage>
</organism>
<dbReference type="Pfam" id="PF02368">
    <property type="entry name" value="Big_2"/>
    <property type="match status" value="1"/>
</dbReference>
<dbReference type="Proteomes" id="UP001319121">
    <property type="component" value="Chromosome"/>
</dbReference>
<sequence>MNFPLSNQGHRDLFAYLAAVFVVLLILVHPGDVPPLNVSSSLLQIKVGNTASINVSDASGDVSARSSDSNIATVSYDHGAAFIKGLSAGSVTITIWDKESSQRVAVAVMPSVGGEAVTSAPGVPAT</sequence>
<dbReference type="Gene3D" id="2.60.40.1080">
    <property type="match status" value="1"/>
</dbReference>
<dbReference type="SMART" id="SM00635">
    <property type="entry name" value="BID_2"/>
    <property type="match status" value="1"/>
</dbReference>
<gene>
    <name evidence="2" type="ORF">FGKAn22_14140</name>
</gene>